<dbReference type="Gene3D" id="2.130.10.30">
    <property type="entry name" value="Regulator of chromosome condensation 1/beta-lactamase-inhibitor protein II"/>
    <property type="match status" value="2"/>
</dbReference>
<dbReference type="OrthoDB" id="297375at2759"/>
<evidence type="ECO:0000259" key="4">
    <source>
        <dbReference type="Pfam" id="PF25390"/>
    </source>
</evidence>
<dbReference type="GO" id="GO:0016020">
    <property type="term" value="C:membrane"/>
    <property type="evidence" value="ECO:0007669"/>
    <property type="project" value="TreeGrafter"/>
</dbReference>
<feature type="repeat" description="RCC1" evidence="2">
    <location>
        <begin position="258"/>
        <end position="309"/>
    </location>
</feature>
<evidence type="ECO:0000256" key="1">
    <source>
        <dbReference type="ARBA" id="ARBA00022737"/>
    </source>
</evidence>
<keyword evidence="1" id="KW-0677">Repeat</keyword>
<organism evidence="5 6">
    <name type="scientific">Apolygus lucorum</name>
    <name type="common">Small green plant bug</name>
    <name type="synonym">Lygocoris lucorum</name>
    <dbReference type="NCBI Taxonomy" id="248454"/>
    <lineage>
        <taxon>Eukaryota</taxon>
        <taxon>Metazoa</taxon>
        <taxon>Ecdysozoa</taxon>
        <taxon>Arthropoda</taxon>
        <taxon>Hexapoda</taxon>
        <taxon>Insecta</taxon>
        <taxon>Pterygota</taxon>
        <taxon>Neoptera</taxon>
        <taxon>Paraneoptera</taxon>
        <taxon>Hemiptera</taxon>
        <taxon>Heteroptera</taxon>
        <taxon>Panheteroptera</taxon>
        <taxon>Cimicomorpha</taxon>
        <taxon>Miridae</taxon>
        <taxon>Mirini</taxon>
        <taxon>Apolygus</taxon>
    </lineage>
</organism>
<dbReference type="Pfam" id="PF25390">
    <property type="entry name" value="WD40_RLD"/>
    <property type="match status" value="1"/>
</dbReference>
<sequence length="554" mass="61084">MDLLDDEGFTFHHAAVVLKLKGILEKLKYIYGRGQVVITHRPATRRDAPSLPFTDPPSSHLLIPTFSSHSSSVFSSCGSRVESRSQFLPNGKKRDDEVSDFDDEFKSDVEEDSEPETLPDDEDNNESELPDDGLRVQGPSHVGRLLVCGAFNWDLYNRKSVPKGCKNTVAKNIYTPSRFAPLDDKKIRVAVSGCNAAHSVFITEDFKVYTLGRNERGQLGTGDIETRYTPYFLESIKDHNVVNASCGRNHTLLLTDRGTVYAMGDNKMGQCGVGSKNPMIQQPTRLRYRGPPIVKVVCGADFSVILDLKGNLHSFGDPEYGQLGHNCNGEFLIAANKLIRQPEKSPKQITTYIEKARDNVKQVDKTDFIDVACGTNHTVALDSKRRIFSWGFGGYGRLGHAETKDEMIPRLVKFFETQGKGVKAVYCGSQFSIACSDHKMTYLFGKTKNTGEVNMYPKPLQDLSGWAVRSIGVGTTSVVAAAESSCIAFGGSPTYGALGLGELRKSSTTPMEIRALEGIYIESVSMGQCHTLFIAKESTPEDTKKIDDLELFSP</sequence>
<keyword evidence="6" id="KW-1185">Reference proteome</keyword>
<dbReference type="InterPro" id="IPR028641">
    <property type="entry name" value="RCC2"/>
</dbReference>
<accession>A0A8S9WM77</accession>
<evidence type="ECO:0000256" key="2">
    <source>
        <dbReference type="PROSITE-ProRule" id="PRU00235"/>
    </source>
</evidence>
<dbReference type="AlphaFoldDB" id="A0A8S9WM77"/>
<evidence type="ECO:0000313" key="5">
    <source>
        <dbReference type="EMBL" id="KAF6198180.1"/>
    </source>
</evidence>
<proteinExistence type="predicted"/>
<dbReference type="SUPFAM" id="SSF50985">
    <property type="entry name" value="RCC1/BLIP-II"/>
    <property type="match status" value="1"/>
</dbReference>
<feature type="repeat" description="RCC1" evidence="2">
    <location>
        <begin position="310"/>
        <end position="384"/>
    </location>
</feature>
<dbReference type="InterPro" id="IPR058923">
    <property type="entry name" value="RCC1-like_dom"/>
</dbReference>
<dbReference type="EMBL" id="WIXP02000016">
    <property type="protein sequence ID" value="KAF6198180.1"/>
    <property type="molecule type" value="Genomic_DNA"/>
</dbReference>
<evidence type="ECO:0000313" key="6">
    <source>
        <dbReference type="Proteomes" id="UP000466442"/>
    </source>
</evidence>
<gene>
    <name evidence="5" type="ORF">GE061_007927</name>
</gene>
<feature type="repeat" description="RCC1" evidence="2">
    <location>
        <begin position="484"/>
        <end position="537"/>
    </location>
</feature>
<dbReference type="PANTHER" id="PTHR46207:SF1">
    <property type="entry name" value="PROTEIN RCC2"/>
    <property type="match status" value="1"/>
</dbReference>
<feature type="repeat" description="RCC1" evidence="2">
    <location>
        <begin position="385"/>
        <end position="438"/>
    </location>
</feature>
<protein>
    <recommendedName>
        <fullName evidence="4">RCC1-like domain-containing protein</fullName>
    </recommendedName>
</protein>
<feature type="repeat" description="RCC1" evidence="2">
    <location>
        <begin position="206"/>
        <end position="257"/>
    </location>
</feature>
<reference evidence="5" key="1">
    <citation type="journal article" date="2021" name="Mol. Ecol. Resour.">
        <title>Apolygus lucorum genome provides insights into omnivorousness and mesophyll feeding.</title>
        <authorList>
            <person name="Liu Y."/>
            <person name="Liu H."/>
            <person name="Wang H."/>
            <person name="Huang T."/>
            <person name="Liu B."/>
            <person name="Yang B."/>
            <person name="Yin L."/>
            <person name="Li B."/>
            <person name="Zhang Y."/>
            <person name="Zhang S."/>
            <person name="Jiang F."/>
            <person name="Zhang X."/>
            <person name="Ren Y."/>
            <person name="Wang B."/>
            <person name="Wang S."/>
            <person name="Lu Y."/>
            <person name="Wu K."/>
            <person name="Fan W."/>
            <person name="Wang G."/>
        </authorList>
    </citation>
    <scope>NUCLEOTIDE SEQUENCE</scope>
    <source>
        <strain evidence="5">12Hb</strain>
    </source>
</reference>
<dbReference type="PRINTS" id="PR00633">
    <property type="entry name" value="RCCNDNSATION"/>
</dbReference>
<evidence type="ECO:0000256" key="3">
    <source>
        <dbReference type="SAM" id="MobiDB-lite"/>
    </source>
</evidence>
<comment type="caution">
    <text evidence="5">The sequence shown here is derived from an EMBL/GenBank/DDBJ whole genome shotgun (WGS) entry which is preliminary data.</text>
</comment>
<dbReference type="InterPro" id="IPR009091">
    <property type="entry name" value="RCC1/BLIP-II"/>
</dbReference>
<feature type="region of interest" description="Disordered" evidence="3">
    <location>
        <begin position="85"/>
        <end position="137"/>
    </location>
</feature>
<feature type="domain" description="RCC1-like" evidence="4">
    <location>
        <begin position="175"/>
        <end position="533"/>
    </location>
</feature>
<dbReference type="InterPro" id="IPR000408">
    <property type="entry name" value="Reg_chr_condens"/>
</dbReference>
<dbReference type="PROSITE" id="PS50012">
    <property type="entry name" value="RCC1_3"/>
    <property type="match status" value="5"/>
</dbReference>
<dbReference type="GO" id="GO:0031267">
    <property type="term" value="F:small GTPase binding"/>
    <property type="evidence" value="ECO:0007669"/>
    <property type="project" value="TreeGrafter"/>
</dbReference>
<dbReference type="Proteomes" id="UP000466442">
    <property type="component" value="Linkage Group LG16"/>
</dbReference>
<name>A0A8S9WM77_APOLU</name>
<dbReference type="PANTHER" id="PTHR46207">
    <property type="entry name" value="PROTEIN RCC2"/>
    <property type="match status" value="1"/>
</dbReference>
<feature type="compositionally biased region" description="Acidic residues" evidence="3">
    <location>
        <begin position="97"/>
        <end position="131"/>
    </location>
</feature>
<dbReference type="PROSITE" id="PS00626">
    <property type="entry name" value="RCC1_2"/>
    <property type="match status" value="2"/>
</dbReference>